<reference evidence="2" key="1">
    <citation type="submission" date="2020-08" db="EMBL/GenBank/DDBJ databases">
        <title>Genomic Encyclopedia of Type Strains, Phase IV (KMG-IV): sequencing the most valuable type-strain genomes for metagenomic binning, comparative biology and taxonomic classification.</title>
        <authorList>
            <person name="Goeker M."/>
        </authorList>
    </citation>
    <scope>NUCLEOTIDE SEQUENCE [LARGE SCALE GENOMIC DNA]</scope>
    <source>
        <strain evidence="2">DSM 105720</strain>
    </source>
</reference>
<gene>
    <name evidence="2" type="ORF">GGR06_001320</name>
</gene>
<name>A0A840CZI8_9BACE</name>
<accession>A0A840CZI8</accession>
<feature type="signal peptide" evidence="1">
    <location>
        <begin position="1"/>
        <end position="24"/>
    </location>
</feature>
<dbReference type="EMBL" id="JACIER010000004">
    <property type="protein sequence ID" value="MBB4043538.1"/>
    <property type="molecule type" value="Genomic_DNA"/>
</dbReference>
<dbReference type="AlphaFoldDB" id="A0A840CZI8"/>
<dbReference type="Proteomes" id="UP000560658">
    <property type="component" value="Unassembled WGS sequence"/>
</dbReference>
<sequence length="268" mass="29826">MKTGNYLKLILMSVLTLLCVSCNDDDEDNTLRFSESIVNNTLEVLYPSSDPEGSVGAVTILGGDANYTIYCDKPSVLTVNKKFPNAFILYPQDWGEANVIVVDGTGKAIVLKVSVNQQHESSVVTQRTVRIVGGETLTTEQQAQIREEALSTIPVLANGGGYEMIGDDPTCYSKGSLTIYPREFGKQAEAIKTTFAFVPFDEQLADWKPTYVFTIDGEERRFYSDIYFPENTRMSVAPPLAWVEDVTERIQSHYAGVKVYTQQVWVSK</sequence>
<feature type="chain" id="PRO_5032511540" description="Lipoprotein" evidence="1">
    <location>
        <begin position="25"/>
        <end position="268"/>
    </location>
</feature>
<protein>
    <recommendedName>
        <fullName evidence="4">Lipoprotein</fullName>
    </recommendedName>
</protein>
<keyword evidence="3" id="KW-1185">Reference proteome</keyword>
<proteinExistence type="predicted"/>
<keyword evidence="1" id="KW-0732">Signal</keyword>
<evidence type="ECO:0008006" key="4">
    <source>
        <dbReference type="Google" id="ProtNLM"/>
    </source>
</evidence>
<evidence type="ECO:0000256" key="1">
    <source>
        <dbReference type="SAM" id="SignalP"/>
    </source>
</evidence>
<evidence type="ECO:0000313" key="2">
    <source>
        <dbReference type="EMBL" id="MBB4043538.1"/>
    </source>
</evidence>
<evidence type="ECO:0000313" key="3">
    <source>
        <dbReference type="Proteomes" id="UP000560658"/>
    </source>
</evidence>
<organism evidence="2 3">
    <name type="scientific">Bacteroides reticulotermitis</name>
    <dbReference type="NCBI Taxonomy" id="1133319"/>
    <lineage>
        <taxon>Bacteria</taxon>
        <taxon>Pseudomonadati</taxon>
        <taxon>Bacteroidota</taxon>
        <taxon>Bacteroidia</taxon>
        <taxon>Bacteroidales</taxon>
        <taxon>Bacteroidaceae</taxon>
        <taxon>Bacteroides</taxon>
    </lineage>
</organism>
<comment type="caution">
    <text evidence="2">The sequence shown here is derived from an EMBL/GenBank/DDBJ whole genome shotgun (WGS) entry which is preliminary data.</text>
</comment>
<dbReference type="RefSeq" id="WP_183208103.1">
    <property type="nucleotide sequence ID" value="NZ_JACIER010000004.1"/>
</dbReference>